<name>A0ABT7B149_9CYAN</name>
<accession>A0ABT7B149</accession>
<evidence type="ECO:0000313" key="1">
    <source>
        <dbReference type="EMBL" id="MDJ1172552.1"/>
    </source>
</evidence>
<dbReference type="Proteomes" id="UP001235849">
    <property type="component" value="Unassembled WGS sequence"/>
</dbReference>
<organism evidence="1 2">
    <name type="scientific">Roseofilum capinflatum BLCC-M114</name>
    <dbReference type="NCBI Taxonomy" id="3022440"/>
    <lineage>
        <taxon>Bacteria</taxon>
        <taxon>Bacillati</taxon>
        <taxon>Cyanobacteriota</taxon>
        <taxon>Cyanophyceae</taxon>
        <taxon>Desertifilales</taxon>
        <taxon>Desertifilaceae</taxon>
        <taxon>Roseofilum</taxon>
        <taxon>Roseofilum capinflatum</taxon>
    </lineage>
</organism>
<dbReference type="RefSeq" id="WP_283764940.1">
    <property type="nucleotide sequence ID" value="NZ_JAQOSO010000001.1"/>
</dbReference>
<comment type="caution">
    <text evidence="1">The sequence shown here is derived from an EMBL/GenBank/DDBJ whole genome shotgun (WGS) entry which is preliminary data.</text>
</comment>
<keyword evidence="2" id="KW-1185">Reference proteome</keyword>
<evidence type="ECO:0000313" key="2">
    <source>
        <dbReference type="Proteomes" id="UP001235849"/>
    </source>
</evidence>
<proteinExistence type="predicted"/>
<dbReference type="EMBL" id="JAQOSO010000001">
    <property type="protein sequence ID" value="MDJ1172552.1"/>
    <property type="molecule type" value="Genomic_DNA"/>
</dbReference>
<protein>
    <submittedName>
        <fullName evidence="1">Uncharacterized protein</fullName>
    </submittedName>
</protein>
<gene>
    <name evidence="1" type="ORF">PMG25_00420</name>
</gene>
<reference evidence="1 2" key="1">
    <citation type="submission" date="2023-01" db="EMBL/GenBank/DDBJ databases">
        <title>Novel diversity within Roseofilum (Cyanobacteria; Desertifilaceae) from marine benthic mats with descriptions of four novel species.</title>
        <authorList>
            <person name="Wang Y."/>
            <person name="Berthold D.E."/>
            <person name="Hu J."/>
            <person name="Lefler F.W."/>
            <person name="Laughinghouse H.D. IV."/>
        </authorList>
    </citation>
    <scope>NUCLEOTIDE SEQUENCE [LARGE SCALE GENOMIC DNA]</scope>
    <source>
        <strain evidence="1 2">BLCC-M114</strain>
    </source>
</reference>
<sequence length="178" mass="20380">MTSVESNYTITGGIRFETLVPERVLIIPNQDNIKTWAEFGIKVTNQTSTPYRFIFFSLIPEIVGPEGEAVEYGAGINHANLPLESDFLLAKPGATLTFLTKAKFFCVGNKLGFSGVNRYNLSWSYRGLRPIKYWVRFTYRKISPTPKISRQPWPFLEELWTGIASSPYEEFYLEYSPD</sequence>